<comment type="catalytic activity">
    <reaction evidence="18">
        <text>L-threonyl-[protein] + ATP = O-phospho-L-threonyl-[protein] + ADP + H(+)</text>
        <dbReference type="Rhea" id="RHEA:46608"/>
        <dbReference type="Rhea" id="RHEA-COMP:11060"/>
        <dbReference type="Rhea" id="RHEA-COMP:11605"/>
        <dbReference type="ChEBI" id="CHEBI:15378"/>
        <dbReference type="ChEBI" id="CHEBI:30013"/>
        <dbReference type="ChEBI" id="CHEBI:30616"/>
        <dbReference type="ChEBI" id="CHEBI:61977"/>
        <dbReference type="ChEBI" id="CHEBI:456216"/>
        <dbReference type="EC" id="2.7.11.1"/>
    </reaction>
</comment>
<dbReference type="GO" id="GO:0042593">
    <property type="term" value="P:glucose homeostasis"/>
    <property type="evidence" value="ECO:0007669"/>
    <property type="project" value="InterPro"/>
</dbReference>
<dbReference type="GO" id="GO:0005737">
    <property type="term" value="C:cytoplasm"/>
    <property type="evidence" value="ECO:0007669"/>
    <property type="project" value="UniProtKB-SubCell"/>
</dbReference>
<dbReference type="InterPro" id="IPR007110">
    <property type="entry name" value="Ig-like_dom"/>
</dbReference>
<dbReference type="InterPro" id="IPR036179">
    <property type="entry name" value="Ig-like_dom_sf"/>
</dbReference>
<dbReference type="FunFam" id="2.60.40.10:FF:000032">
    <property type="entry name" value="palladin isoform X1"/>
    <property type="match status" value="1"/>
</dbReference>
<keyword evidence="6" id="KW-0963">Cytoplasm</keyword>
<evidence type="ECO:0000313" key="28">
    <source>
        <dbReference type="Proteomes" id="UP001174909"/>
    </source>
</evidence>
<comment type="caution">
    <text evidence="27">The sequence shown here is derived from an EMBL/GenBank/DDBJ whole genome shotgun (WGS) entry which is preliminary data.</text>
</comment>
<dbReference type="GO" id="GO:0046872">
    <property type="term" value="F:metal ion binding"/>
    <property type="evidence" value="ECO:0007669"/>
    <property type="project" value="UniProtKB-KW"/>
</dbReference>
<evidence type="ECO:0000256" key="18">
    <source>
        <dbReference type="ARBA" id="ARBA00047899"/>
    </source>
</evidence>
<feature type="domain" description="Protein kinase" evidence="23">
    <location>
        <begin position="115"/>
        <end position="375"/>
    </location>
</feature>
<evidence type="ECO:0000256" key="11">
    <source>
        <dbReference type="ARBA" id="ARBA00022741"/>
    </source>
</evidence>
<keyword evidence="11 20" id="KW-0547">Nucleotide-binding</keyword>
<dbReference type="InterPro" id="IPR001304">
    <property type="entry name" value="C-type_lectin-like"/>
</dbReference>
<feature type="domain" description="Ig-like" evidence="25">
    <location>
        <begin position="751"/>
        <end position="844"/>
    </location>
</feature>
<dbReference type="InterPro" id="IPR003961">
    <property type="entry name" value="FN3_dom"/>
</dbReference>
<feature type="transmembrane region" description="Helical" evidence="22">
    <location>
        <begin position="1283"/>
        <end position="1307"/>
    </location>
</feature>
<feature type="region of interest" description="Disordered" evidence="21">
    <location>
        <begin position="1255"/>
        <end position="1274"/>
    </location>
</feature>
<feature type="domain" description="C-type lectin" evidence="24">
    <location>
        <begin position="536"/>
        <end position="649"/>
    </location>
</feature>
<evidence type="ECO:0000256" key="6">
    <source>
        <dbReference type="ARBA" id="ARBA00022490"/>
    </source>
</evidence>
<evidence type="ECO:0000256" key="2">
    <source>
        <dbReference type="ARBA" id="ARBA00001946"/>
    </source>
</evidence>
<evidence type="ECO:0000256" key="10">
    <source>
        <dbReference type="ARBA" id="ARBA00022737"/>
    </source>
</evidence>
<dbReference type="GO" id="GO:0030295">
    <property type="term" value="F:protein kinase activator activity"/>
    <property type="evidence" value="ECO:0007669"/>
    <property type="project" value="InterPro"/>
</dbReference>
<dbReference type="InterPro" id="IPR039154">
    <property type="entry name" value="LKB1_c"/>
</dbReference>
<dbReference type="PROSITE" id="PS00108">
    <property type="entry name" value="PROTEIN_KINASE_ST"/>
    <property type="match status" value="1"/>
</dbReference>
<keyword evidence="12 27" id="KW-0418">Kinase</keyword>
<dbReference type="SUPFAM" id="SSF56436">
    <property type="entry name" value="C-type lectin-like"/>
    <property type="match status" value="1"/>
</dbReference>
<keyword evidence="22" id="KW-0472">Membrane</keyword>
<proteinExistence type="inferred from homology"/>
<dbReference type="Pfam" id="PF00059">
    <property type="entry name" value="Lectin_C"/>
    <property type="match status" value="1"/>
</dbReference>
<dbReference type="Proteomes" id="UP001174909">
    <property type="component" value="Unassembled WGS sequence"/>
</dbReference>
<dbReference type="InterPro" id="IPR000719">
    <property type="entry name" value="Prot_kinase_dom"/>
</dbReference>
<evidence type="ECO:0000256" key="12">
    <source>
        <dbReference type="ARBA" id="ARBA00022777"/>
    </source>
</evidence>
<dbReference type="InterPro" id="IPR016187">
    <property type="entry name" value="CTDL_fold"/>
</dbReference>
<name>A0AA35S598_GEOBA</name>
<organism evidence="27 28">
    <name type="scientific">Geodia barretti</name>
    <name type="common">Barrett's horny sponge</name>
    <dbReference type="NCBI Taxonomy" id="519541"/>
    <lineage>
        <taxon>Eukaryota</taxon>
        <taxon>Metazoa</taxon>
        <taxon>Porifera</taxon>
        <taxon>Demospongiae</taxon>
        <taxon>Heteroscleromorpha</taxon>
        <taxon>Tetractinellida</taxon>
        <taxon>Astrophorina</taxon>
        <taxon>Geodiidae</taxon>
        <taxon>Geodia</taxon>
    </lineage>
</organism>
<dbReference type="FunFam" id="3.30.200.20:FF:000235">
    <property type="entry name" value="serine/threonine-protein kinase STK11"/>
    <property type="match status" value="1"/>
</dbReference>
<feature type="region of interest" description="Disordered" evidence="21">
    <location>
        <begin position="1371"/>
        <end position="1398"/>
    </location>
</feature>
<evidence type="ECO:0000256" key="15">
    <source>
        <dbReference type="ARBA" id="ARBA00023157"/>
    </source>
</evidence>
<evidence type="ECO:0000256" key="1">
    <source>
        <dbReference type="ARBA" id="ARBA00001936"/>
    </source>
</evidence>
<dbReference type="Gene3D" id="1.10.510.10">
    <property type="entry name" value="Transferase(Phosphotransferase) domain 1"/>
    <property type="match status" value="1"/>
</dbReference>
<evidence type="ECO:0000256" key="19">
    <source>
        <dbReference type="ARBA" id="ARBA00048679"/>
    </source>
</evidence>
<dbReference type="SMART" id="SM00034">
    <property type="entry name" value="CLECT"/>
    <property type="match status" value="1"/>
</dbReference>
<evidence type="ECO:0000256" key="3">
    <source>
        <dbReference type="ARBA" id="ARBA00004496"/>
    </source>
</evidence>
<dbReference type="PANTHER" id="PTHR24346">
    <property type="entry name" value="MAP/MICROTUBULE AFFINITY-REGULATING KINASE"/>
    <property type="match status" value="1"/>
</dbReference>
<dbReference type="SMART" id="SM00220">
    <property type="entry name" value="S_TKc"/>
    <property type="match status" value="1"/>
</dbReference>
<dbReference type="Pfam" id="PF00069">
    <property type="entry name" value="Pkinase"/>
    <property type="match status" value="1"/>
</dbReference>
<evidence type="ECO:0000259" key="25">
    <source>
        <dbReference type="PROSITE" id="PS50835"/>
    </source>
</evidence>
<dbReference type="SMART" id="SM00409">
    <property type="entry name" value="IG"/>
    <property type="match status" value="2"/>
</dbReference>
<dbReference type="Gene3D" id="3.30.200.20">
    <property type="entry name" value="Phosphorylase Kinase, domain 1"/>
    <property type="match status" value="1"/>
</dbReference>
<feature type="domain" description="Fibronectin type-III" evidence="26">
    <location>
        <begin position="1049"/>
        <end position="1144"/>
    </location>
</feature>
<keyword evidence="22" id="KW-1133">Transmembrane helix</keyword>
<evidence type="ECO:0000256" key="20">
    <source>
        <dbReference type="PROSITE-ProRule" id="PRU10141"/>
    </source>
</evidence>
<evidence type="ECO:0000256" key="7">
    <source>
        <dbReference type="ARBA" id="ARBA00022527"/>
    </source>
</evidence>
<comment type="cofactor">
    <cofactor evidence="1">
        <name>Mn(2+)</name>
        <dbReference type="ChEBI" id="CHEBI:29035"/>
    </cofactor>
</comment>
<evidence type="ECO:0000256" key="5">
    <source>
        <dbReference type="ARBA" id="ARBA00012513"/>
    </source>
</evidence>
<dbReference type="GO" id="GO:0035556">
    <property type="term" value="P:intracellular signal transduction"/>
    <property type="evidence" value="ECO:0007669"/>
    <property type="project" value="TreeGrafter"/>
</dbReference>
<evidence type="ECO:0000256" key="16">
    <source>
        <dbReference type="ARBA" id="ARBA00023211"/>
    </source>
</evidence>
<dbReference type="CDD" id="cd14119">
    <property type="entry name" value="STKc_LKB1"/>
    <property type="match status" value="1"/>
</dbReference>
<dbReference type="GO" id="GO:0005524">
    <property type="term" value="F:ATP binding"/>
    <property type="evidence" value="ECO:0007669"/>
    <property type="project" value="UniProtKB-UniRule"/>
</dbReference>
<evidence type="ECO:0000259" key="24">
    <source>
        <dbReference type="PROSITE" id="PS50041"/>
    </source>
</evidence>
<feature type="domain" description="Ig-like" evidence="25">
    <location>
        <begin position="949"/>
        <end position="1043"/>
    </location>
</feature>
<keyword evidence="7" id="KW-0723">Serine/threonine-protein kinase</keyword>
<evidence type="ECO:0000256" key="9">
    <source>
        <dbReference type="ARBA" id="ARBA00022723"/>
    </source>
</evidence>
<dbReference type="SMART" id="SM00060">
    <property type="entry name" value="FN3"/>
    <property type="match status" value="2"/>
</dbReference>
<keyword evidence="10" id="KW-0677">Repeat</keyword>
<feature type="compositionally biased region" description="Basic and acidic residues" evidence="21">
    <location>
        <begin position="38"/>
        <end position="47"/>
    </location>
</feature>
<dbReference type="PROSITE" id="PS00107">
    <property type="entry name" value="PROTEIN_KINASE_ATP"/>
    <property type="match status" value="1"/>
</dbReference>
<comment type="similarity">
    <text evidence="4">Belongs to the protein kinase superfamily. CAMK Ser/Thr protein kinase family. LKB1 subfamily.</text>
</comment>
<gene>
    <name evidence="27" type="ORF">GBAR_LOCUS13182</name>
</gene>
<keyword evidence="22" id="KW-0812">Transmembrane</keyword>
<evidence type="ECO:0000256" key="17">
    <source>
        <dbReference type="ARBA" id="ARBA00023319"/>
    </source>
</evidence>
<evidence type="ECO:0000256" key="14">
    <source>
        <dbReference type="ARBA" id="ARBA00022842"/>
    </source>
</evidence>
<dbReference type="GO" id="GO:0004674">
    <property type="term" value="F:protein serine/threonine kinase activity"/>
    <property type="evidence" value="ECO:0007669"/>
    <property type="project" value="UniProtKB-KW"/>
</dbReference>
<dbReference type="CDD" id="cd00037">
    <property type="entry name" value="CLECT"/>
    <property type="match status" value="1"/>
</dbReference>
<dbReference type="SUPFAM" id="SSF49265">
    <property type="entry name" value="Fibronectin type III"/>
    <property type="match status" value="1"/>
</dbReference>
<dbReference type="GO" id="GO:0001558">
    <property type="term" value="P:regulation of cell growth"/>
    <property type="evidence" value="ECO:0007669"/>
    <property type="project" value="InterPro"/>
</dbReference>
<keyword evidence="16" id="KW-0464">Manganese</keyword>
<dbReference type="PROSITE" id="PS50835">
    <property type="entry name" value="IG_LIKE"/>
    <property type="match status" value="2"/>
</dbReference>
<dbReference type="SUPFAM" id="SSF48726">
    <property type="entry name" value="Immunoglobulin"/>
    <property type="match status" value="3"/>
</dbReference>
<evidence type="ECO:0000256" key="13">
    <source>
        <dbReference type="ARBA" id="ARBA00022840"/>
    </source>
</evidence>
<dbReference type="FunFam" id="1.10.510.10:FF:001234">
    <property type="entry name" value="Serine/threonine-protein kinase par-4"/>
    <property type="match status" value="1"/>
</dbReference>
<dbReference type="Pfam" id="PF07679">
    <property type="entry name" value="I-set"/>
    <property type="match status" value="1"/>
</dbReference>
<keyword evidence="17" id="KW-0393">Immunoglobulin domain</keyword>
<feature type="compositionally biased region" description="Polar residues" evidence="21">
    <location>
        <begin position="1387"/>
        <end position="1398"/>
    </location>
</feature>
<keyword evidence="9" id="KW-0479">Metal-binding</keyword>
<feature type="binding site" evidence="20">
    <location>
        <position position="144"/>
    </location>
    <ligand>
        <name>ATP</name>
        <dbReference type="ChEBI" id="CHEBI:30616"/>
    </ligand>
</feature>
<dbReference type="InterPro" id="IPR016186">
    <property type="entry name" value="C-type_lectin-like/link_sf"/>
</dbReference>
<evidence type="ECO:0000313" key="27">
    <source>
        <dbReference type="EMBL" id="CAI8022441.1"/>
    </source>
</evidence>
<dbReference type="GO" id="GO:0030010">
    <property type="term" value="P:establishment of cell polarity"/>
    <property type="evidence" value="ECO:0007669"/>
    <property type="project" value="InterPro"/>
</dbReference>
<comment type="subcellular location">
    <subcellularLocation>
        <location evidence="3">Cytoplasm</location>
    </subcellularLocation>
</comment>
<evidence type="ECO:0000256" key="8">
    <source>
        <dbReference type="ARBA" id="ARBA00022679"/>
    </source>
</evidence>
<reference evidence="27" key="1">
    <citation type="submission" date="2023-03" db="EMBL/GenBank/DDBJ databases">
        <authorList>
            <person name="Steffen K."/>
            <person name="Cardenas P."/>
        </authorList>
    </citation>
    <scope>NUCLEOTIDE SEQUENCE</scope>
</reference>
<dbReference type="SMART" id="SM00408">
    <property type="entry name" value="IGc2"/>
    <property type="match status" value="2"/>
</dbReference>
<evidence type="ECO:0000256" key="4">
    <source>
        <dbReference type="ARBA" id="ARBA00009985"/>
    </source>
</evidence>
<evidence type="ECO:0000256" key="21">
    <source>
        <dbReference type="SAM" id="MobiDB-lite"/>
    </source>
</evidence>
<dbReference type="PROSITE" id="PS50853">
    <property type="entry name" value="FN3"/>
    <property type="match status" value="2"/>
</dbReference>
<dbReference type="CDD" id="cd00063">
    <property type="entry name" value="FN3"/>
    <property type="match status" value="2"/>
</dbReference>
<dbReference type="InterPro" id="IPR013783">
    <property type="entry name" value="Ig-like_fold"/>
</dbReference>
<protein>
    <recommendedName>
        <fullName evidence="5">non-specific serine/threonine protein kinase</fullName>
        <ecNumber evidence="5">2.7.11.1</ecNumber>
    </recommendedName>
</protein>
<accession>A0AA35S598</accession>
<dbReference type="EMBL" id="CASHTH010001958">
    <property type="protein sequence ID" value="CAI8022441.1"/>
    <property type="molecule type" value="Genomic_DNA"/>
</dbReference>
<evidence type="ECO:0000256" key="22">
    <source>
        <dbReference type="SAM" id="Phobius"/>
    </source>
</evidence>
<keyword evidence="13 20" id="KW-0067">ATP-binding</keyword>
<dbReference type="InterPro" id="IPR011009">
    <property type="entry name" value="Kinase-like_dom_sf"/>
</dbReference>
<dbReference type="InterPro" id="IPR003599">
    <property type="entry name" value="Ig_sub"/>
</dbReference>
<sequence>MHMNYPTSEQQEMARAEALLPDVYTSGAGRGGFNRESLQGRDPRNESELDDFSDDLTSFTAHSLVPQGNFNIPYTTVEDVDSPSEEVVPFYRYDSTDIIYAQPQRPKAKIVGGKYLKGELLGEGSYSKVKEMLDVNTLCRRAVKIMKQRRLRRIPNGEANVQREIKILKKLCHRNVISLIETFEDPQKMKLYVVLEYCVGGLQEMLDKTPTHRFPVWQAHRYFVQLIDGLEYLHSRGVIHKDIKPGNLLLNTNESVKITDFGVAEELSQFECSDRCSTCQGSPAFQPPEIASGQDSWSGFKADIWATGVTLFHFTTGKFPFEGENVYKLFAAISSAQFHMPSDLPPLLQDLLKGMLMKEADNRLSLPEIRTHSWFIYKHSRPLPEEIVRFPPYNEREDLARGTTVQPYLEAFYNYDSGNSEEQQQTPAQPQVATATVWGTDMGLPPAEPLSVLSPLPPPRSLRQQGSWLSEDPCYLIDRDVLSRISNNSSEKAEQSTENISLKKSRVSSRENVVPLVSLVHQCPVSTHYPFACSACLSFSEHNSTQSAAAQECQMVGGALVTVQEELEWEMLQLYLESLNLSTTQVWVGYRLEGGEMVGEQWKNAPSSVVESVQRSLAVRGSEAGECVTVWGGEMVTAECSEEHRYVCVFNYPAPSLAVSYPRPGYIYHPQSLTLSLEVFISGSGITHLEWRRDHVPLAPSLTVEMRTRHDKTWAMLNVSSDSSQGYRGLYELLVTNPAGRTVVATWTVQPASLGSFTRAPQDLTIAEGSIAFFECSAGDAVPAPTYTWFKEGNPVVADKTRVYVSNVTHTLLMRDVVPEDAGSYSCRVENSAGDLTSPSATLTVRPQLEFEGSTPQFLLHPRNITLLEGSLYSMECVALHTSREFSYFLKMFRLSTAFDYPEFGGVPVLTIGSVSLEDSGKMMVCYGGVPFMIFSPSERGHLTVHSHPHVNHLATTIGNGTGPHSIPYTTNLAVECSFGGVPLPSQRWYRDGTVISSEGGVELGSGERKGSTELVLLEPVSGVYQCHVGNQYGSVISTTAICVHNVPGPTPFSVIADSTTSLYVAWSSPQPPSIHPLLLRYEILTTHTLTDLTFSSGTLPPSSSPWVVEGLNASSEYRVRVKSWSPLGQGADGPEQTAYTYGPAPKSSPLDFLNVTVSRTHQNEGLVIQWHPTLPPPLGTVFAYYQVQYRTVGEKGEGLTEQVDAGQDWVFIDQLENAHSYEIRLRVKVQVQRYPAEFDPTPWSVWMPVEGVTTPPPLPSSSPTPSIGPSEAVEEESDREKVLLVAVLVPVLSVVLLVVLLVPVTVGGWRFWAKRRAASYTPSRLERQRIKGKQVPMGKDVFTLEPNLTAAVLAAEEEGAYCTMSTLRTTISTSRPSSRSDDLTTPDSPTMHTSNAE</sequence>
<comment type="catalytic activity">
    <reaction evidence="19">
        <text>L-seryl-[protein] + ATP = O-phospho-L-seryl-[protein] + ADP + H(+)</text>
        <dbReference type="Rhea" id="RHEA:17989"/>
        <dbReference type="Rhea" id="RHEA-COMP:9863"/>
        <dbReference type="Rhea" id="RHEA-COMP:11604"/>
        <dbReference type="ChEBI" id="CHEBI:15378"/>
        <dbReference type="ChEBI" id="CHEBI:29999"/>
        <dbReference type="ChEBI" id="CHEBI:30616"/>
        <dbReference type="ChEBI" id="CHEBI:83421"/>
        <dbReference type="ChEBI" id="CHEBI:456216"/>
        <dbReference type="EC" id="2.7.11.1"/>
    </reaction>
</comment>
<dbReference type="InterPro" id="IPR008271">
    <property type="entry name" value="Ser/Thr_kinase_AS"/>
</dbReference>
<feature type="compositionally biased region" description="Polar residues" evidence="21">
    <location>
        <begin position="1"/>
        <end position="11"/>
    </location>
</feature>
<comment type="cofactor">
    <cofactor evidence="2">
        <name>Mg(2+)</name>
        <dbReference type="ChEBI" id="CHEBI:18420"/>
    </cofactor>
</comment>
<dbReference type="InterPro" id="IPR013098">
    <property type="entry name" value="Ig_I-set"/>
</dbReference>
<dbReference type="Gene3D" id="2.60.40.10">
    <property type="entry name" value="Immunoglobulins"/>
    <property type="match status" value="4"/>
</dbReference>
<keyword evidence="28" id="KW-1185">Reference proteome</keyword>
<evidence type="ECO:0000259" key="26">
    <source>
        <dbReference type="PROSITE" id="PS50853"/>
    </source>
</evidence>
<dbReference type="SUPFAM" id="SSF56112">
    <property type="entry name" value="Protein kinase-like (PK-like)"/>
    <property type="match status" value="1"/>
</dbReference>
<keyword evidence="8" id="KW-0808">Transferase</keyword>
<keyword evidence="15" id="KW-1015">Disulfide bond</keyword>
<dbReference type="Gene3D" id="3.10.100.10">
    <property type="entry name" value="Mannose-Binding Protein A, subunit A"/>
    <property type="match status" value="1"/>
</dbReference>
<feature type="domain" description="Fibronectin type-III" evidence="26">
    <location>
        <begin position="1152"/>
        <end position="1258"/>
    </location>
</feature>
<dbReference type="InterPro" id="IPR036116">
    <property type="entry name" value="FN3_sf"/>
</dbReference>
<evidence type="ECO:0000259" key="23">
    <source>
        <dbReference type="PROSITE" id="PS50011"/>
    </source>
</evidence>
<dbReference type="InterPro" id="IPR017441">
    <property type="entry name" value="Protein_kinase_ATP_BS"/>
</dbReference>
<dbReference type="InterPro" id="IPR003598">
    <property type="entry name" value="Ig_sub2"/>
</dbReference>
<feature type="region of interest" description="Disordered" evidence="21">
    <location>
        <begin position="1"/>
        <end position="52"/>
    </location>
</feature>
<dbReference type="EC" id="2.7.11.1" evidence="5"/>
<dbReference type="PROSITE" id="PS50011">
    <property type="entry name" value="PROTEIN_KINASE_DOM"/>
    <property type="match status" value="1"/>
</dbReference>
<dbReference type="PANTHER" id="PTHR24346:SF94">
    <property type="entry name" value="NON-SPECIFIC SERINE_THREONINE PROTEIN KINASE"/>
    <property type="match status" value="1"/>
</dbReference>
<dbReference type="PROSITE" id="PS50041">
    <property type="entry name" value="C_TYPE_LECTIN_2"/>
    <property type="match status" value="1"/>
</dbReference>
<keyword evidence="14" id="KW-0460">Magnesium</keyword>